<feature type="region of interest" description="Disordered" evidence="8">
    <location>
        <begin position="1"/>
        <end position="67"/>
    </location>
</feature>
<comment type="similarity">
    <text evidence="3 7">Belongs to the peptidase S26 family.</text>
</comment>
<dbReference type="InterPro" id="IPR019533">
    <property type="entry name" value="Peptidase_S26"/>
</dbReference>
<dbReference type="InterPro" id="IPR019758">
    <property type="entry name" value="Pept_S26A_signal_pept_1_CS"/>
</dbReference>
<evidence type="ECO:0000256" key="6">
    <source>
        <dbReference type="ARBA" id="ARBA00022801"/>
    </source>
</evidence>
<protein>
    <recommendedName>
        <fullName evidence="4 7">Signal peptidase I</fullName>
        <ecNumber evidence="4 7">3.4.21.89</ecNumber>
    </recommendedName>
</protein>
<dbReference type="Proteomes" id="UP000183039">
    <property type="component" value="Unassembled WGS sequence"/>
</dbReference>
<evidence type="ECO:0000256" key="5">
    <source>
        <dbReference type="ARBA" id="ARBA00022670"/>
    </source>
</evidence>
<feature type="compositionally biased region" description="Basic residues" evidence="8">
    <location>
        <begin position="46"/>
        <end position="67"/>
    </location>
</feature>
<dbReference type="InterPro" id="IPR000223">
    <property type="entry name" value="Pept_S26A_signal_pept_1"/>
</dbReference>
<dbReference type="GO" id="GO:0005886">
    <property type="term" value="C:plasma membrane"/>
    <property type="evidence" value="ECO:0007669"/>
    <property type="project" value="UniProtKB-SubCell"/>
</dbReference>
<evidence type="ECO:0000256" key="7">
    <source>
        <dbReference type="RuleBase" id="RU362042"/>
    </source>
</evidence>
<evidence type="ECO:0000256" key="4">
    <source>
        <dbReference type="ARBA" id="ARBA00013208"/>
    </source>
</evidence>
<dbReference type="NCBIfam" id="TIGR02227">
    <property type="entry name" value="sigpep_I_bact"/>
    <property type="match status" value="1"/>
</dbReference>
<dbReference type="EC" id="3.4.21.89" evidence="4 7"/>
<reference evidence="10 11" key="1">
    <citation type="submission" date="2014-12" db="EMBL/GenBank/DDBJ databases">
        <title>Draft genome sequences of 29 type strains of Enterococci.</title>
        <authorList>
            <person name="Zhong Z."/>
            <person name="Sun Z."/>
            <person name="Liu W."/>
            <person name="Zhang W."/>
            <person name="Zhang H."/>
        </authorList>
    </citation>
    <scope>NUCLEOTIDE SEQUENCE [LARGE SCALE GENOMIC DNA]</scope>
    <source>
        <strain evidence="10 11">DSM 22801</strain>
    </source>
</reference>
<gene>
    <name evidence="10" type="ORF">RV15_GL001535</name>
</gene>
<dbReference type="RefSeq" id="WP_245791379.1">
    <property type="nucleotide sequence ID" value="NZ_JXLC01000021.1"/>
</dbReference>
<sequence length="253" mass="29801">MFMAHTRHPSKTKNKLRKPSNKSDVKKRLKNKNKAPVMRDQNELTKRKKQTNQKTKKKRNSTHYKRKKQKKLVRFSIEISSSILITCIFIWGLSLFLFTFAKVEGYSMLPTLSENDFVYINRRARITRFSIAYFKTPDQHGNTIRRIIGLPGESVQYKNDKLFVNNEELTEPFIDHKEVTKMQSMNTFFTEDFEVKAIKNGQLIIPKDSYLVLGDNRPYSTDSRYYGFVPKKNIIGVVKMRILPIHMIESLNR</sequence>
<feature type="compositionally biased region" description="Basic residues" evidence="8">
    <location>
        <begin position="1"/>
        <end position="20"/>
    </location>
</feature>
<proteinExistence type="inferred from homology"/>
<dbReference type="PANTHER" id="PTHR43390">
    <property type="entry name" value="SIGNAL PEPTIDASE I"/>
    <property type="match status" value="1"/>
</dbReference>
<dbReference type="Pfam" id="PF10502">
    <property type="entry name" value="Peptidase_S26"/>
    <property type="match status" value="1"/>
</dbReference>
<evidence type="ECO:0000256" key="8">
    <source>
        <dbReference type="SAM" id="MobiDB-lite"/>
    </source>
</evidence>
<evidence type="ECO:0000256" key="3">
    <source>
        <dbReference type="ARBA" id="ARBA00009370"/>
    </source>
</evidence>
<feature type="domain" description="Peptidase S26" evidence="9">
    <location>
        <begin position="78"/>
        <end position="242"/>
    </location>
</feature>
<dbReference type="SUPFAM" id="SSF51306">
    <property type="entry name" value="LexA/Signal peptidase"/>
    <property type="match status" value="1"/>
</dbReference>
<evidence type="ECO:0000313" key="11">
    <source>
        <dbReference type="Proteomes" id="UP000183039"/>
    </source>
</evidence>
<dbReference type="AlphaFoldDB" id="A0AA91JNE0"/>
<evidence type="ECO:0000256" key="2">
    <source>
        <dbReference type="ARBA" id="ARBA00004401"/>
    </source>
</evidence>
<evidence type="ECO:0000259" key="9">
    <source>
        <dbReference type="Pfam" id="PF10502"/>
    </source>
</evidence>
<keyword evidence="5 7" id="KW-0645">Protease</keyword>
<dbReference type="GO" id="GO:0006465">
    <property type="term" value="P:signal peptide processing"/>
    <property type="evidence" value="ECO:0007669"/>
    <property type="project" value="InterPro"/>
</dbReference>
<dbReference type="PROSITE" id="PS00501">
    <property type="entry name" value="SPASE_I_1"/>
    <property type="match status" value="1"/>
</dbReference>
<evidence type="ECO:0000313" key="10">
    <source>
        <dbReference type="EMBL" id="OJG89969.1"/>
    </source>
</evidence>
<dbReference type="GO" id="GO:0004252">
    <property type="term" value="F:serine-type endopeptidase activity"/>
    <property type="evidence" value="ECO:0007669"/>
    <property type="project" value="InterPro"/>
</dbReference>
<comment type="subcellular location">
    <subcellularLocation>
        <location evidence="2">Cell membrane</location>
        <topology evidence="2">Single-pass type II membrane protein</topology>
    </subcellularLocation>
    <subcellularLocation>
        <location evidence="7">Membrane</location>
        <topology evidence="7">Single-pass type II membrane protein</topology>
    </subcellularLocation>
</comment>
<dbReference type="CDD" id="cd06530">
    <property type="entry name" value="S26_SPase_I"/>
    <property type="match status" value="1"/>
</dbReference>
<dbReference type="GO" id="GO:0009003">
    <property type="term" value="F:signal peptidase activity"/>
    <property type="evidence" value="ECO:0007669"/>
    <property type="project" value="UniProtKB-EC"/>
</dbReference>
<name>A0AA91JNE0_9ENTE</name>
<keyword evidence="6 7" id="KW-0378">Hydrolase</keyword>
<dbReference type="PANTHER" id="PTHR43390:SF1">
    <property type="entry name" value="CHLOROPLAST PROCESSING PEPTIDASE"/>
    <property type="match status" value="1"/>
</dbReference>
<comment type="caution">
    <text evidence="10">The sequence shown here is derived from an EMBL/GenBank/DDBJ whole genome shotgun (WGS) entry which is preliminary data.</text>
</comment>
<dbReference type="EMBL" id="JXLC01000021">
    <property type="protein sequence ID" value="OJG89969.1"/>
    <property type="molecule type" value="Genomic_DNA"/>
</dbReference>
<dbReference type="Gene3D" id="2.10.109.10">
    <property type="entry name" value="Umud Fragment, subunit A"/>
    <property type="match status" value="1"/>
</dbReference>
<dbReference type="InterPro" id="IPR019756">
    <property type="entry name" value="Pept_S26A_signal_pept_1_Ser-AS"/>
</dbReference>
<dbReference type="PRINTS" id="PR00727">
    <property type="entry name" value="LEADERPTASE"/>
</dbReference>
<dbReference type="PROSITE" id="PS00761">
    <property type="entry name" value="SPASE_I_3"/>
    <property type="match status" value="1"/>
</dbReference>
<accession>A0AA91JNE0</accession>
<evidence type="ECO:0000256" key="1">
    <source>
        <dbReference type="ARBA" id="ARBA00000677"/>
    </source>
</evidence>
<dbReference type="InterPro" id="IPR036286">
    <property type="entry name" value="LexA/Signal_pep-like_sf"/>
</dbReference>
<comment type="catalytic activity">
    <reaction evidence="1 7">
        <text>Cleavage of hydrophobic, N-terminal signal or leader sequences from secreted and periplasmic proteins.</text>
        <dbReference type="EC" id="3.4.21.89"/>
    </reaction>
</comment>
<organism evidence="10 11">
    <name type="scientific">Enterococcus silesiacus</name>
    <dbReference type="NCBI Taxonomy" id="332949"/>
    <lineage>
        <taxon>Bacteria</taxon>
        <taxon>Bacillati</taxon>
        <taxon>Bacillota</taxon>
        <taxon>Bacilli</taxon>
        <taxon>Lactobacillales</taxon>
        <taxon>Enterococcaceae</taxon>
        <taxon>Enterococcus</taxon>
    </lineage>
</organism>